<evidence type="ECO:0000259" key="8">
    <source>
        <dbReference type="PROSITE" id="PS50006"/>
    </source>
</evidence>
<name>A0A6P9D853_PANGU</name>
<feature type="region of interest" description="Disordered" evidence="7">
    <location>
        <begin position="2331"/>
        <end position="2369"/>
    </location>
</feature>
<proteinExistence type="predicted"/>
<evidence type="ECO:0000256" key="3">
    <source>
        <dbReference type="ARBA" id="ARBA00022553"/>
    </source>
</evidence>
<dbReference type="GO" id="GO:0007088">
    <property type="term" value="P:regulation of mitotic nuclear division"/>
    <property type="evidence" value="ECO:0007669"/>
    <property type="project" value="TreeGrafter"/>
</dbReference>
<feature type="region of interest" description="Disordered" evidence="7">
    <location>
        <begin position="2093"/>
        <end position="2134"/>
    </location>
</feature>
<dbReference type="GO" id="GO:0005694">
    <property type="term" value="C:chromosome"/>
    <property type="evidence" value="ECO:0007669"/>
    <property type="project" value="TreeGrafter"/>
</dbReference>
<dbReference type="KEGG" id="pgut:117676729"/>
<evidence type="ECO:0000256" key="4">
    <source>
        <dbReference type="ARBA" id="ARBA00022843"/>
    </source>
</evidence>
<dbReference type="RefSeq" id="XP_060538915.1">
    <property type="nucleotide sequence ID" value="XM_060682932.1"/>
</dbReference>
<keyword evidence="2" id="KW-1017">Isopeptide bond</keyword>
<reference evidence="10 11" key="1">
    <citation type="submission" date="2025-04" db="UniProtKB">
        <authorList>
            <consortium name="RefSeq"/>
        </authorList>
    </citation>
    <scope>IDENTIFICATION</scope>
    <source>
        <tissue evidence="10 11">Blood</tissue>
    </source>
</reference>
<evidence type="ECO:0000313" key="11">
    <source>
        <dbReference type="RefSeq" id="XP_034292348.1"/>
    </source>
</evidence>
<dbReference type="PANTHER" id="PTHR21603">
    <property type="entry name" value="ANTIGEN KI-67-LIKE PROTEIN"/>
    <property type="match status" value="1"/>
</dbReference>
<dbReference type="RefSeq" id="XP_060538916.1">
    <property type="nucleotide sequence ID" value="XM_060682933.1"/>
</dbReference>
<organism evidence="9 11">
    <name type="scientific">Pantherophis guttatus</name>
    <name type="common">Corn snake</name>
    <name type="synonym">Elaphe guttata</name>
    <dbReference type="NCBI Taxonomy" id="94885"/>
    <lineage>
        <taxon>Eukaryota</taxon>
        <taxon>Metazoa</taxon>
        <taxon>Chordata</taxon>
        <taxon>Craniata</taxon>
        <taxon>Vertebrata</taxon>
        <taxon>Euteleostomi</taxon>
        <taxon>Lepidosauria</taxon>
        <taxon>Squamata</taxon>
        <taxon>Bifurcata</taxon>
        <taxon>Unidentata</taxon>
        <taxon>Episquamata</taxon>
        <taxon>Toxicofera</taxon>
        <taxon>Serpentes</taxon>
        <taxon>Colubroidea</taxon>
        <taxon>Colubridae</taxon>
        <taxon>Colubrinae</taxon>
        <taxon>Pantherophis</taxon>
    </lineage>
</organism>
<dbReference type="RefSeq" id="XP_034292351.1">
    <property type="nucleotide sequence ID" value="XM_034436460.1"/>
</dbReference>
<evidence type="ECO:0000313" key="15">
    <source>
        <dbReference type="RefSeq" id="XP_060538916.1"/>
    </source>
</evidence>
<feature type="region of interest" description="Disordered" evidence="7">
    <location>
        <begin position="341"/>
        <end position="398"/>
    </location>
</feature>
<evidence type="ECO:0000313" key="16">
    <source>
        <dbReference type="RefSeq" id="XP_060538917.1"/>
    </source>
</evidence>
<feature type="compositionally biased region" description="Basic residues" evidence="7">
    <location>
        <begin position="360"/>
        <end position="372"/>
    </location>
</feature>
<dbReference type="RefSeq" id="XP_034292348.1">
    <property type="nucleotide sequence ID" value="XM_034436457.1"/>
</dbReference>
<evidence type="ECO:0000313" key="9">
    <source>
        <dbReference type="Proteomes" id="UP001652622"/>
    </source>
</evidence>
<keyword evidence="4" id="KW-0832">Ubl conjugation</keyword>
<dbReference type="GO" id="GO:0005634">
    <property type="term" value="C:nucleus"/>
    <property type="evidence" value="ECO:0007669"/>
    <property type="project" value="UniProtKB-SubCell"/>
</dbReference>
<dbReference type="InterPro" id="IPR012568">
    <property type="entry name" value="KI67R"/>
</dbReference>
<keyword evidence="9" id="KW-1185">Reference proteome</keyword>
<feature type="compositionally biased region" description="Polar residues" evidence="7">
    <location>
        <begin position="341"/>
        <end position="358"/>
    </location>
</feature>
<keyword evidence="5" id="KW-0539">Nucleus</keyword>
<evidence type="ECO:0000313" key="14">
    <source>
        <dbReference type="RefSeq" id="XP_060538915.1"/>
    </source>
</evidence>
<evidence type="ECO:0000256" key="1">
    <source>
        <dbReference type="ARBA" id="ARBA00004123"/>
    </source>
</evidence>
<evidence type="ECO:0000256" key="7">
    <source>
        <dbReference type="SAM" id="MobiDB-lite"/>
    </source>
</evidence>
<dbReference type="CTD" id="4288"/>
<feature type="compositionally biased region" description="Polar residues" evidence="7">
    <location>
        <begin position="671"/>
        <end position="689"/>
    </location>
</feature>
<dbReference type="SMART" id="SM01295">
    <property type="entry name" value="K167R"/>
    <property type="match status" value="2"/>
</dbReference>
<dbReference type="Pfam" id="PF15276">
    <property type="entry name" value="PP1_bind"/>
    <property type="match status" value="1"/>
</dbReference>
<dbReference type="RefSeq" id="XP_034292347.1">
    <property type="nucleotide sequence ID" value="XM_034436456.1"/>
</dbReference>
<dbReference type="Proteomes" id="UP001652622">
    <property type="component" value="Unplaced"/>
</dbReference>
<feature type="compositionally biased region" description="Low complexity" evidence="7">
    <location>
        <begin position="762"/>
        <end position="772"/>
    </location>
</feature>
<feature type="domain" description="FHA" evidence="8">
    <location>
        <begin position="27"/>
        <end position="77"/>
    </location>
</feature>
<dbReference type="GeneID" id="117676729"/>
<dbReference type="PROSITE" id="PS50006">
    <property type="entry name" value="FHA_DOMAIN"/>
    <property type="match status" value="1"/>
</dbReference>
<sequence>MPFLGKIVVIKRNGTDGTHFPLTANSCLFGRKKECDIRIQLPQVSKEHCKIEVNENKEAVLFNLSSANPTQLNGNLFQDPTHLKHGDILTIIDRSFRFEYPPSSLPQKRLSRSQEKETLQILHVQHMQQMDLLHPHNSDYKSSPITGKKFEICSPRRNEKRLQKQYSTSEFKYKMHSTEKANELSPFSKLYELMKHEDSTGNVKENTDNENLLEDVFSSRSRRSAMSRAKLTKVEQSEDSKIQGKHDIVASPIPTFEEKNSEKLSSTQNCGIQQKRECEGANQSDFKNIEDNELEKYAHFKAKQQSGQHFSESCILSLDYAEKVKCLNKFNVTDAFTSVENTLPKTKPNQESTQNYPSPHSRKSRRSSKSRRTGVEIDSLNRMKSSGEMKECPVQVSGQEHESDILIENIYSKTNENRELVTETALNLKDSEDGNSSTVFSSLHLNTSENCNNNIELNKTISNEYSYTEAIDKESIIPADLSQTSEIMANEIPEKNLEAKYPTNENKKIGTENREQNINIKNDIPTFSSYESRVQTSAKVNAVSEMNVLCPLNKKSEVKKSPQKRRGTELDFLVQSLGKRKRVSFGGQLSPELFDKRLPPNSPLKKGAIPARLSMPFGNSPRAVLKKAAELKQSVTQGSFEKKQYENIVLKKADSPSVPQRLQCISDPHVASQSSEGEETTVSNATSSLRRSKPCALRRSSVRGKSGAMGTIHSKRRSGASEANLMVVKSWAEVVKQGVPKVQLKSASKQAPKTRSMKKVASKSSKNNNSLKTPKRKISGYFSTGHANSPAPIVIGKAHSGILNITAQVPKVVISYPLKKHCDLNESFTGLAEMFCSPPNGKQKSFVPETQISEINASEEFEKKSVLDVNISSPKRSYNQDVILEEVSQIPIHDNLMVSRNERNIMGMEEENLQQESEPVKQLLEIKKLLKTPKQKSEPVEALSAVKRLLRTPKEKSESVEVLSGVKRLLRTPKQKSEPVEALSAVKRFMKTPKQKSEPIESLSGVNRLLRTPKEKSESDEMLSGVKRLLRTPKQKSELVEALSEVERPLKTPKQKSEPIEALSGVKRLLRTPKQKSEPIEALSGVKGLLRTPKQKSEPVEALSAVKRPLKTPKQKSEPIEALSGVKRLLRTPKQKSEPVEGLSGIKRLFKSPKKKFESVEDFSGVKRLFKIPKEKYEPVEDLSGIKRLLETPEQKSEPVAVFSGIKTLKTPRQTMEPLADDTRLSTEELLKDMIGSVTKNKTQIMEDIDINGITEEVKETVKPIEDSGNIQMTSPKERFEPINNMVGSSQTLKASKSLPIDDYLGLQKFMIEPRESSIIPDIDNTGVKEMLDTENDKAKMPESLNFVEENGSYISSRNKLESMENVPGSCEANLEIKIEKESHFPVTENNSSVPNHIGHVACNSFNELKTEFKKTTRRTSLSENYEPDGMISKNEAKIDFVKEAAENSDALKTEKPEPLALARTRRKINNCSSAVYTKMIQRPTKNRSTSANCEQVSESFDSHKELNPLHKSESNFATIETTKLSQRGRPKKQHVETNGNIGSDNINHTQVLEKSLKEETVEKQSVNRRKVATKRKGKTVRSMDLEENGPIQEHESDITVKTMLRSRNVKKCASDVKTTFAKGKANDIISGEESNKRRKFAAIQSSPETLITTLNADKKGRQKCTVSKIRKTEASANNLTAMEENLVGKKKKVQFLLKDYFKASEKKCALGYESNIHKEEESQTEHICNGIPKVPLESMQTPAEASMPRMEKLSKKNLPSRGRGKKSVSSPCVESESNQASDGKDHDVIVSLKENQPRRGRGRKKDQVLLKYIPLENNTSGDSTANVCPSSQGGCSLPQVQNENFEESEMLPLENVQNHEGHMPPKRVVKENPPRRGRSKQVNEPSGNKGADVQGPNMAIRQEDNQSKRTRGKRNTQEFCSLKSQKTVKENPPRRGRHKKTISGDVSTDSDNTHITPIIDENIDGKNACLAKEDQSKVGRKTRNTVVFQKILSPVSCHLLSSNRGEHSDEQPNEDLRTANNANENFTYNCRKRKGVREISANSVFSSKKSEFIDNDIQQNGKKDSKVVSKQNTSRNKRKLLTLCGTSTENNDELRINNKKSPLVTDNVGPLENNFGKKHQSKKQREETNIASLASPSLKVSITLSPLPSANENQSGNSEDSVGKKELAKLSGTYNITTRSRKYVIPKEELVHETQNKDLQKTATATVINQRRGRRKINKLEAAVSPSLKKKCTLSAGSDNFPNGQILNNVSNKKVSLMGKAPKFLELKTMTQNINQNDLSNYDQNKNLKHSNMLVEKNSSERAKRKINSKTVTTSNIVKNIIPENKSTVPKTVQTRGKRKMKEENTTLMTELPKETEGRTRASKRIRK</sequence>
<feature type="compositionally biased region" description="Polar residues" evidence="7">
    <location>
        <begin position="1537"/>
        <end position="1548"/>
    </location>
</feature>
<dbReference type="SMART" id="SM00240">
    <property type="entry name" value="FHA"/>
    <property type="match status" value="1"/>
</dbReference>
<dbReference type="SUPFAM" id="SSF49879">
    <property type="entry name" value="SMAD/FHA domain"/>
    <property type="match status" value="1"/>
</dbReference>
<evidence type="ECO:0000313" key="13">
    <source>
        <dbReference type="RefSeq" id="XP_034292351.1"/>
    </source>
</evidence>
<dbReference type="OMA" id="DTEDQNM"/>
<dbReference type="InterPro" id="IPR008984">
    <property type="entry name" value="SMAD_FHA_dom_sf"/>
</dbReference>
<gene>
    <name evidence="10 11 12 13 14 15 16" type="primary">MKI67</name>
</gene>
<dbReference type="RefSeq" id="XP_060538917.1">
    <property type="nucleotide sequence ID" value="XM_060682934.1"/>
</dbReference>
<keyword evidence="3" id="KW-0597">Phosphoprotein</keyword>
<evidence type="ECO:0000256" key="2">
    <source>
        <dbReference type="ARBA" id="ARBA00022499"/>
    </source>
</evidence>
<accession>A0A6P9D853</accession>
<evidence type="ECO:0000256" key="5">
    <source>
        <dbReference type="ARBA" id="ARBA00023242"/>
    </source>
</evidence>
<feature type="compositionally biased region" description="Polar residues" evidence="7">
    <location>
        <begin position="1945"/>
        <end position="1954"/>
    </location>
</feature>
<evidence type="ECO:0000313" key="12">
    <source>
        <dbReference type="RefSeq" id="XP_034292350.1"/>
    </source>
</evidence>
<protein>
    <submittedName>
        <fullName evidence="10 11">Proliferation marker protein Ki-67</fullName>
    </submittedName>
</protein>
<comment type="subcellular location">
    <subcellularLocation>
        <location evidence="1">Nucleus</location>
    </subcellularLocation>
</comment>
<dbReference type="GO" id="GO:0051983">
    <property type="term" value="P:regulation of chromosome segregation"/>
    <property type="evidence" value="ECO:0007669"/>
    <property type="project" value="TreeGrafter"/>
</dbReference>
<evidence type="ECO:0000313" key="10">
    <source>
        <dbReference type="RefSeq" id="XP_034292347.1"/>
    </source>
</evidence>
<dbReference type="Pfam" id="PF08065">
    <property type="entry name" value="KI67R"/>
    <property type="match status" value="2"/>
</dbReference>
<dbReference type="Pfam" id="PF00498">
    <property type="entry name" value="FHA"/>
    <property type="match status" value="1"/>
</dbReference>
<dbReference type="CDD" id="cd22673">
    <property type="entry name" value="FHA_Ki67"/>
    <property type="match status" value="1"/>
</dbReference>
<feature type="region of interest" description="Disordered" evidence="7">
    <location>
        <begin position="668"/>
        <end position="719"/>
    </location>
</feature>
<feature type="compositionally biased region" description="Basic and acidic residues" evidence="7">
    <location>
        <begin position="373"/>
        <end position="391"/>
    </location>
</feature>
<dbReference type="InterPro" id="IPR000253">
    <property type="entry name" value="FHA_dom"/>
</dbReference>
<evidence type="ECO:0000256" key="6">
    <source>
        <dbReference type="ARBA" id="ARBA00023306"/>
    </source>
</evidence>
<keyword evidence="6" id="KW-0131">Cell cycle</keyword>
<feature type="region of interest" description="Disordered" evidence="7">
    <location>
        <begin position="1742"/>
        <end position="1808"/>
    </location>
</feature>
<feature type="region of interest" description="Disordered" evidence="7">
    <location>
        <begin position="1856"/>
        <end position="1954"/>
    </location>
</feature>
<feature type="region of interest" description="Disordered" evidence="7">
    <location>
        <begin position="1524"/>
        <end position="1548"/>
    </location>
</feature>
<dbReference type="RefSeq" id="XP_034292350.1">
    <property type="nucleotide sequence ID" value="XM_034436459.1"/>
</dbReference>
<feature type="compositionally biased region" description="Polar residues" evidence="7">
    <location>
        <begin position="1768"/>
        <end position="1782"/>
    </location>
</feature>
<dbReference type="InterPro" id="IPR029334">
    <property type="entry name" value="PP1-bd"/>
</dbReference>
<feature type="compositionally biased region" description="Basic residues" evidence="7">
    <location>
        <begin position="1567"/>
        <end position="1580"/>
    </location>
</feature>
<dbReference type="PANTHER" id="PTHR21603:SF17">
    <property type="entry name" value="PROLIFERATION MARKER PROTEIN KI-67"/>
    <property type="match status" value="1"/>
</dbReference>
<feature type="compositionally biased region" description="Basic and acidic residues" evidence="7">
    <location>
        <begin position="1858"/>
        <end position="1875"/>
    </location>
</feature>
<feature type="region of interest" description="Disordered" evidence="7">
    <location>
        <begin position="1560"/>
        <end position="1582"/>
    </location>
</feature>
<feature type="region of interest" description="Disordered" evidence="7">
    <location>
        <begin position="743"/>
        <end position="778"/>
    </location>
</feature>
<dbReference type="Gene3D" id="2.60.200.20">
    <property type="match status" value="1"/>
</dbReference>